<sequence>MTRPSTDPAGDMVSPPLPESGYARHVYENGYVYEGHWSNRTWNGAGTLTMPDVGEVRGFFVDGEIYGHATVNHPDGLVYEGDVVNSKRHGWGKMTLPHGSVLEADWVDGRVSGRPIYTTPDGRVTEGYTEDGYNYDPMTLNLHGKVSEMECSRDGATLTPVDGSTSTYLPMRPRRLSDFVLATIVDAQLRLSLSRKLGSIEEQYGTLTTDPLSTRVLYMPDCGSLRLDQFCDALGSTTLSALSLCSVKNPSALKRELAKDPGVV</sequence>
<organism evidence="1 2">
    <name type="scientific">Kipferlia bialata</name>
    <dbReference type="NCBI Taxonomy" id="797122"/>
    <lineage>
        <taxon>Eukaryota</taxon>
        <taxon>Metamonada</taxon>
        <taxon>Carpediemonas-like organisms</taxon>
        <taxon>Kipferlia</taxon>
    </lineage>
</organism>
<dbReference type="Proteomes" id="UP000265618">
    <property type="component" value="Unassembled WGS sequence"/>
</dbReference>
<name>A0A391NN95_9EUKA</name>
<dbReference type="SUPFAM" id="SSF82185">
    <property type="entry name" value="Histone H3 K4-specific methyltransferase SET7/9 N-terminal domain"/>
    <property type="match status" value="1"/>
</dbReference>
<dbReference type="Gene3D" id="2.20.110.10">
    <property type="entry name" value="Histone H3 K4-specific methyltransferase SET7/9 N-terminal domain"/>
    <property type="match status" value="2"/>
</dbReference>
<gene>
    <name evidence="1" type="ORF">KIPB_003934</name>
</gene>
<comment type="caution">
    <text evidence="1">The sequence shown here is derived from an EMBL/GenBank/DDBJ whole genome shotgun (WGS) entry which is preliminary data.</text>
</comment>
<accession>A0A391NN95</accession>
<dbReference type="EMBL" id="BDIP01000798">
    <property type="protein sequence ID" value="GCA62500.1"/>
    <property type="molecule type" value="Genomic_DNA"/>
</dbReference>
<dbReference type="PANTHER" id="PTHR43215">
    <property type="entry name" value="RADIAL SPOKE HEAD 1 HOMOLOG"/>
    <property type="match status" value="1"/>
</dbReference>
<proteinExistence type="predicted"/>
<dbReference type="GO" id="GO:0005829">
    <property type="term" value="C:cytosol"/>
    <property type="evidence" value="ECO:0007669"/>
    <property type="project" value="TreeGrafter"/>
</dbReference>
<evidence type="ECO:0000313" key="1">
    <source>
        <dbReference type="EMBL" id="GCA62500.1"/>
    </source>
</evidence>
<reference evidence="1 2" key="1">
    <citation type="journal article" date="2018" name="PLoS ONE">
        <title>The draft genome of Kipferlia bialata reveals reductive genome evolution in fornicate parasites.</title>
        <authorList>
            <person name="Tanifuji G."/>
            <person name="Takabayashi S."/>
            <person name="Kume K."/>
            <person name="Takagi M."/>
            <person name="Nakayama T."/>
            <person name="Kamikawa R."/>
            <person name="Inagaki Y."/>
            <person name="Hashimoto T."/>
        </authorList>
    </citation>
    <scope>NUCLEOTIDE SEQUENCE [LARGE SCALE GENOMIC DNA]</scope>
    <source>
        <strain evidence="1">NY0173</strain>
    </source>
</reference>
<dbReference type="PANTHER" id="PTHR43215:SF14">
    <property type="entry name" value="RADIAL SPOKE HEAD 1 HOMOLOG"/>
    <property type="match status" value="1"/>
</dbReference>
<evidence type="ECO:0000313" key="2">
    <source>
        <dbReference type="Proteomes" id="UP000265618"/>
    </source>
</evidence>
<dbReference type="AlphaFoldDB" id="A0A391NN95"/>
<keyword evidence="2" id="KW-1185">Reference proteome</keyword>
<dbReference type="OrthoDB" id="270720at2759"/>
<feature type="non-terminal residue" evidence="1">
    <location>
        <position position="264"/>
    </location>
</feature>
<protein>
    <recommendedName>
        <fullName evidence="3">MORN repeat-containing protein</fullName>
    </recommendedName>
</protein>
<evidence type="ECO:0008006" key="3">
    <source>
        <dbReference type="Google" id="ProtNLM"/>
    </source>
</evidence>